<dbReference type="InterPro" id="IPR038709">
    <property type="entry name" value="RpoN_core-bd_sf"/>
</dbReference>
<name>A0ABS0N6V7_9SPHN</name>
<feature type="non-terminal residue" evidence="2">
    <location>
        <position position="1"/>
    </location>
</feature>
<feature type="non-terminal residue" evidence="2">
    <location>
        <position position="81"/>
    </location>
</feature>
<accession>A0ABS0N6V7</accession>
<dbReference type="Pfam" id="PF04963">
    <property type="entry name" value="Sigma54_CBD"/>
    <property type="match status" value="1"/>
</dbReference>
<keyword evidence="3" id="KW-1185">Reference proteome</keyword>
<comment type="caution">
    <text evidence="2">The sequence shown here is derived from an EMBL/GenBank/DDBJ whole genome shotgun (WGS) entry which is preliminary data.</text>
</comment>
<protein>
    <submittedName>
        <fullName evidence="2">RNA polymerase sigma-54 factor</fullName>
    </submittedName>
</protein>
<reference evidence="2 3" key="1">
    <citation type="submission" date="2020-11" db="EMBL/GenBank/DDBJ databases">
        <title>Erythrobacter sediminis sp. nov., a marine bacterium from a tidal flat of Garorim Bay.</title>
        <authorList>
            <person name="Kim D."/>
            <person name="Yoo Y."/>
            <person name="Kim J.-J."/>
        </authorList>
    </citation>
    <scope>NUCLEOTIDE SEQUENCE [LARGE SCALE GENOMIC DNA]</scope>
    <source>
        <strain evidence="2 3">JGD-13</strain>
    </source>
</reference>
<evidence type="ECO:0000259" key="1">
    <source>
        <dbReference type="Pfam" id="PF04963"/>
    </source>
</evidence>
<dbReference type="EMBL" id="JAEANY010000013">
    <property type="protein sequence ID" value="MBH5323554.1"/>
    <property type="molecule type" value="Genomic_DNA"/>
</dbReference>
<gene>
    <name evidence="2" type="ORF">I5L03_13305</name>
</gene>
<sequence length="81" mass="8543">GGGENSGFDLENREDVALSLADHLEQQVGTCAPCQHTAFIAQLDEAGYLTAKLQDVANALNVPLADVERALECVQSMDPTG</sequence>
<dbReference type="Gene3D" id="1.10.10.1330">
    <property type="entry name" value="RNA polymerase sigma-54 factor, core-binding domain"/>
    <property type="match status" value="1"/>
</dbReference>
<evidence type="ECO:0000313" key="3">
    <source>
        <dbReference type="Proteomes" id="UP000602442"/>
    </source>
</evidence>
<dbReference type="Proteomes" id="UP000602442">
    <property type="component" value="Unassembled WGS sequence"/>
</dbReference>
<evidence type="ECO:0000313" key="2">
    <source>
        <dbReference type="EMBL" id="MBH5323554.1"/>
    </source>
</evidence>
<organism evidence="2 3">
    <name type="scientific">Aurantiacibacter sediminis</name>
    <dbReference type="NCBI Taxonomy" id="2793064"/>
    <lineage>
        <taxon>Bacteria</taxon>
        <taxon>Pseudomonadati</taxon>
        <taxon>Pseudomonadota</taxon>
        <taxon>Alphaproteobacteria</taxon>
        <taxon>Sphingomonadales</taxon>
        <taxon>Erythrobacteraceae</taxon>
        <taxon>Aurantiacibacter</taxon>
    </lineage>
</organism>
<feature type="domain" description="RNA polymerase sigma factor 54 core-binding" evidence="1">
    <location>
        <begin position="11"/>
        <end position="81"/>
    </location>
</feature>
<dbReference type="InterPro" id="IPR007046">
    <property type="entry name" value="RNA_pol_sigma_54_core-bd"/>
</dbReference>
<proteinExistence type="predicted"/>